<feature type="signal peptide" evidence="1">
    <location>
        <begin position="1"/>
        <end position="20"/>
    </location>
</feature>
<comment type="caution">
    <text evidence="2">The sequence shown here is derived from an EMBL/GenBank/DDBJ whole genome shotgun (WGS) entry which is preliminary data.</text>
</comment>
<dbReference type="Proteomes" id="UP001642483">
    <property type="component" value="Unassembled WGS sequence"/>
</dbReference>
<gene>
    <name evidence="2" type="ORF">CVLEPA_LOCUS32024</name>
</gene>
<accession>A0ABP0H6K7</accession>
<keyword evidence="1" id="KW-0732">Signal</keyword>
<protein>
    <submittedName>
        <fullName evidence="2">Uncharacterized protein</fullName>
    </submittedName>
</protein>
<feature type="chain" id="PRO_5045155436" evidence="1">
    <location>
        <begin position="21"/>
        <end position="225"/>
    </location>
</feature>
<dbReference type="Pfam" id="PF12239">
    <property type="entry name" value="DUF3605"/>
    <property type="match status" value="1"/>
</dbReference>
<sequence>MFYGITFALILFSYCMQLVGDIPFCHNLRQTAAIAGKERIYRDAYGSYVAETPFSWQEVTQKLVTKSAQFGRTVEGLKVYRRYMNGIKKEWKSIDSYCKHRYLKYPYSIQTENGKMIKYVKDDAISPVKSGMVLERNNYPYHLSPGIGHYVVWSVRNQSMATYQKFVNERFPSNAYDVIVFENMEESKSVKSVVHVHAFVRTKKLNLCSLRTHLVSRNYYYFLLL</sequence>
<evidence type="ECO:0000313" key="3">
    <source>
        <dbReference type="Proteomes" id="UP001642483"/>
    </source>
</evidence>
<name>A0ABP0H6K7_CLALP</name>
<dbReference type="PANTHER" id="PTHR35020">
    <property type="entry name" value="N-ACETYLGLUCOSAMINE-INDUCED PROTEIN 1"/>
    <property type="match status" value="1"/>
</dbReference>
<dbReference type="EMBL" id="CAWYQH010000174">
    <property type="protein sequence ID" value="CAK8698594.1"/>
    <property type="molecule type" value="Genomic_DNA"/>
</dbReference>
<dbReference type="InterPro" id="IPR022036">
    <property type="entry name" value="DUF3605"/>
</dbReference>
<organism evidence="2 3">
    <name type="scientific">Clavelina lepadiformis</name>
    <name type="common">Light-bulb sea squirt</name>
    <name type="synonym">Ascidia lepadiformis</name>
    <dbReference type="NCBI Taxonomy" id="159417"/>
    <lineage>
        <taxon>Eukaryota</taxon>
        <taxon>Metazoa</taxon>
        <taxon>Chordata</taxon>
        <taxon>Tunicata</taxon>
        <taxon>Ascidiacea</taxon>
        <taxon>Aplousobranchia</taxon>
        <taxon>Clavelinidae</taxon>
        <taxon>Clavelina</taxon>
    </lineage>
</organism>
<evidence type="ECO:0000313" key="2">
    <source>
        <dbReference type="EMBL" id="CAK8698594.1"/>
    </source>
</evidence>
<dbReference type="PANTHER" id="PTHR35020:SF2">
    <property type="entry name" value="N-ACETYLGLUCOSAMINE-INDUCED PROTEIN 1"/>
    <property type="match status" value="1"/>
</dbReference>
<reference evidence="2 3" key="1">
    <citation type="submission" date="2024-02" db="EMBL/GenBank/DDBJ databases">
        <authorList>
            <person name="Daric V."/>
            <person name="Darras S."/>
        </authorList>
    </citation>
    <scope>NUCLEOTIDE SEQUENCE [LARGE SCALE GENOMIC DNA]</scope>
</reference>
<proteinExistence type="predicted"/>
<keyword evidence="3" id="KW-1185">Reference proteome</keyword>
<evidence type="ECO:0000256" key="1">
    <source>
        <dbReference type="SAM" id="SignalP"/>
    </source>
</evidence>